<dbReference type="Gene3D" id="2.60.120.10">
    <property type="entry name" value="Jelly Rolls"/>
    <property type="match status" value="1"/>
</dbReference>
<reference evidence="2 3" key="1">
    <citation type="submission" date="2020-08" db="EMBL/GenBank/DDBJ databases">
        <title>Genomic Encyclopedia of Archaeal and Bacterial Type Strains, Phase II (KMG-II): from individual species to whole genera.</title>
        <authorList>
            <person name="Goeker M."/>
        </authorList>
    </citation>
    <scope>NUCLEOTIDE SEQUENCE [LARGE SCALE GENOMIC DNA]</scope>
    <source>
        <strain evidence="2 3">DSM 43850</strain>
    </source>
</reference>
<accession>A0ABR6BAD3</accession>
<dbReference type="SUPFAM" id="SSF51182">
    <property type="entry name" value="RmlC-like cupins"/>
    <property type="match status" value="1"/>
</dbReference>
<dbReference type="InterPro" id="IPR000888">
    <property type="entry name" value="RmlC-like"/>
</dbReference>
<dbReference type="Proteomes" id="UP000517916">
    <property type="component" value="Unassembled WGS sequence"/>
</dbReference>
<keyword evidence="3" id="KW-1185">Reference proteome</keyword>
<protein>
    <submittedName>
        <fullName evidence="2">dTDP-4-dehydrorhamnose 3,5-epimerase</fullName>
    </submittedName>
</protein>
<evidence type="ECO:0000256" key="1">
    <source>
        <dbReference type="ARBA" id="ARBA00010154"/>
    </source>
</evidence>
<dbReference type="InterPro" id="IPR014710">
    <property type="entry name" value="RmlC-like_jellyroll"/>
</dbReference>
<comment type="caution">
    <text evidence="2">The sequence shown here is derived from an EMBL/GenBank/DDBJ whole genome shotgun (WGS) entry which is preliminary data.</text>
</comment>
<sequence>MRVRRLAVDGAFEFTPDCHRDDRGLFVSPMQEESFVAATGHRFRVAQINHSRSVRDVLRGLHYTATPPGQAKYVHCGHGRALDVVVDLRHGSPTFGACDVVELDTKSFRAVYLPVGVGHAFLSLSEDTVMCYLVTSDYRSELEHAINPLDPELALPWPSGVDFILSERDRTAPSLAEARDRLPRYADCFPFSETLVSP</sequence>
<dbReference type="InterPro" id="IPR011051">
    <property type="entry name" value="RmlC_Cupin_sf"/>
</dbReference>
<evidence type="ECO:0000313" key="2">
    <source>
        <dbReference type="EMBL" id="MBA8923838.1"/>
    </source>
</evidence>
<gene>
    <name evidence="2" type="ORF">BC739_001035</name>
</gene>
<evidence type="ECO:0000313" key="3">
    <source>
        <dbReference type="Proteomes" id="UP000517916"/>
    </source>
</evidence>
<proteinExistence type="inferred from homology"/>
<comment type="similarity">
    <text evidence="1">Belongs to the dTDP-4-dehydrorhamnose 3,5-epimerase family.</text>
</comment>
<dbReference type="Pfam" id="PF00908">
    <property type="entry name" value="dTDP_sugar_isom"/>
    <property type="match status" value="1"/>
</dbReference>
<dbReference type="CDD" id="cd00438">
    <property type="entry name" value="cupin_RmlC"/>
    <property type="match status" value="1"/>
</dbReference>
<dbReference type="RefSeq" id="WP_182836408.1">
    <property type="nucleotide sequence ID" value="NZ_BAAABQ010000065.1"/>
</dbReference>
<organism evidence="2 3">
    <name type="scientific">Kutzneria viridogrisea</name>
    <dbReference type="NCBI Taxonomy" id="47990"/>
    <lineage>
        <taxon>Bacteria</taxon>
        <taxon>Bacillati</taxon>
        <taxon>Actinomycetota</taxon>
        <taxon>Actinomycetes</taxon>
        <taxon>Pseudonocardiales</taxon>
        <taxon>Pseudonocardiaceae</taxon>
        <taxon>Kutzneria</taxon>
    </lineage>
</organism>
<dbReference type="PANTHER" id="PTHR21047">
    <property type="entry name" value="DTDP-6-DEOXY-D-GLUCOSE-3,5 EPIMERASE"/>
    <property type="match status" value="1"/>
</dbReference>
<dbReference type="PANTHER" id="PTHR21047:SF2">
    <property type="entry name" value="THYMIDINE DIPHOSPHO-4-KETO-RHAMNOSE 3,5-EPIMERASE"/>
    <property type="match status" value="1"/>
</dbReference>
<dbReference type="EMBL" id="JACJID010000001">
    <property type="protein sequence ID" value="MBA8923838.1"/>
    <property type="molecule type" value="Genomic_DNA"/>
</dbReference>
<name>A0ABR6BAD3_9PSEU</name>